<dbReference type="Pfam" id="PF00520">
    <property type="entry name" value="Ion_trans"/>
    <property type="match status" value="1"/>
</dbReference>
<dbReference type="InterPro" id="IPR024862">
    <property type="entry name" value="TRPV"/>
</dbReference>
<feature type="transmembrane region" description="Helical" evidence="8">
    <location>
        <begin position="1141"/>
        <end position="1157"/>
    </location>
</feature>
<keyword evidence="10" id="KW-0808">Transferase</keyword>
<dbReference type="OrthoDB" id="6108356at2759"/>
<proteinExistence type="predicted"/>
<evidence type="ECO:0000256" key="1">
    <source>
        <dbReference type="ARBA" id="ARBA00004141"/>
    </source>
</evidence>
<sequence>MKSVDSSEQTQPLLQGQQQDQLAINNSQSKGILPKELNWIMENYKEVDYTPVESRIHEIPFAFHQCDQLLQQIIVPHKNMLLIEYVVENGERERWFKNSNGNSKMVHQLFNGIDYIFYQETISKDTCIYLTKLEDLEFKQEKSLAQFKLDKVQALQNALITDEFDIYFVYGINRVLFRCDQNIFTLTNQNSQKFYEVQILSEKDYNTQIAETPNKLFVPNDAQSYHQLYGHYSLNQSSLQNHYVLRHKQKTYIVDKKSLDKTQVIDKNYHAIRYLDVYEYLMDDDFNLYKYDVNTNQLQNVKQLYSGRSISYLYKMEISPSKLIFFFRTEDDLKVFLAFETMKFELVNEIQKVIQEELDTLLIDTVNNRFYFRESDGENIRFINFNTYYQESHNLEPVVYQNKKVFREKYEFIDNHYLLLRTNQDLFTRTSKQITSSKYDVGNYFIQNPDIFYDENFAEIVKQRCPADVSETVDAINSEDIILRVHRDFIYLNGNKKVDWPEFRERSDIQFKKRDKFCPMVNRFNEKQYVLDLAADHKIVYFDKKTQEFKTIDIAEDEEIPLSPQHAYLDEELGVIVIKTLLQVKIYSLVDNQRIKDITDALPYSSIFVRDNYIQVHSNLVSYVLFFKDKKVVKLLQIQQKEVASNFENLGFYQEDINSKSYQMIKRKNIYNSEIYIMAQNSFVEMFNEQLLTQPVFPALQFNLAQKIVVGPSQVQLFVNGEDNMVGYFDIAITDTLIVDYRQILKKNNEQIVKELQSNPDRYFKYVSGFGTCFSLFQNNLIALETIAKQLSLKDKSSLPILICQRMLGKETPLDISLKNKQQKILNLILSMIIKYQDHFVFNQLVDNQLCELIKQQIDLQEYFDSNLPSYQILDPSFPNQHPDDEDDPMVSIEYLLINLPTSLTKNPRELMQVLSESDCPEYFENQIIQSIIKLKWDSYTKSFYQHRFYIFLIFMAFFVLDIFHSAYFSNSQPDSTESEASHKGETKTEIETKTEHLIPYIWVQISTKVVCSIVLLYFLSYEVKQMIVQKASYFSDAWNYFDFLHIIAYILFCVQDFADETSNNLILLKIIVIALTFMKLFFFIRIYDGFSFLVQMMGGVFKDIKYFISFFLIIICLFGMIFLVLFRAQPIDEYKGVDQIAYFLMAFRVSSGDFQLDDYSGQEGLLVLVSWIIWILAVFTLNIVFMNFIIAVISESYERVMQKLVAESYKVKANMIVEKEQLISTNDLTDINLFPNFIVVRRPLSNDSNEAGEWQGFIKDIKYTIRTAVAKSKGEIIQNLHQSLEKINSSIQQSQKKSISDDSIENKLQKIKDQLDSKVDSLDTKVVELKNDMNFIRSSIAQILQNQNQQ</sequence>
<dbReference type="EMBL" id="CCKQ01000460">
    <property type="protein sequence ID" value="CDW71536.1"/>
    <property type="molecule type" value="Genomic_DNA"/>
</dbReference>
<dbReference type="PANTHER" id="PTHR10582">
    <property type="entry name" value="TRANSIENT RECEPTOR POTENTIAL ION CHANNEL PROTEIN"/>
    <property type="match status" value="1"/>
</dbReference>
<keyword evidence="2 8" id="KW-0812">Transmembrane</keyword>
<keyword evidence="3" id="KW-0677">Repeat</keyword>
<feature type="region of interest" description="Disordered" evidence="7">
    <location>
        <begin position="1"/>
        <end position="20"/>
    </location>
</feature>
<dbReference type="Proteomes" id="UP000039865">
    <property type="component" value="Unassembled WGS sequence"/>
</dbReference>
<dbReference type="InParanoid" id="A0A077ZST5"/>
<keyword evidence="6" id="KW-0175">Coiled coil</keyword>
<feature type="coiled-coil region" evidence="6">
    <location>
        <begin position="1278"/>
        <end position="1333"/>
    </location>
</feature>
<feature type="domain" description="Ion transport" evidence="9">
    <location>
        <begin position="956"/>
        <end position="1203"/>
    </location>
</feature>
<keyword evidence="4 8" id="KW-1133">Transmembrane helix</keyword>
<evidence type="ECO:0000256" key="8">
    <source>
        <dbReference type="SAM" id="Phobius"/>
    </source>
</evidence>
<evidence type="ECO:0000256" key="4">
    <source>
        <dbReference type="ARBA" id="ARBA00022989"/>
    </source>
</evidence>
<accession>A0A077ZST5</accession>
<dbReference type="PANTHER" id="PTHR10582:SF2">
    <property type="entry name" value="INACTIVE"/>
    <property type="match status" value="1"/>
</dbReference>
<organism evidence="10 11">
    <name type="scientific">Stylonychia lemnae</name>
    <name type="common">Ciliate</name>
    <dbReference type="NCBI Taxonomy" id="5949"/>
    <lineage>
        <taxon>Eukaryota</taxon>
        <taxon>Sar</taxon>
        <taxon>Alveolata</taxon>
        <taxon>Ciliophora</taxon>
        <taxon>Intramacronucleata</taxon>
        <taxon>Spirotrichea</taxon>
        <taxon>Stichotrichia</taxon>
        <taxon>Sporadotrichida</taxon>
        <taxon>Oxytrichidae</taxon>
        <taxon>Stylonychinae</taxon>
        <taxon>Stylonychia</taxon>
    </lineage>
</organism>
<dbReference type="InterPro" id="IPR005821">
    <property type="entry name" value="Ion_trans_dom"/>
</dbReference>
<name>A0A077ZST5_STYLE</name>
<evidence type="ECO:0000256" key="7">
    <source>
        <dbReference type="SAM" id="MobiDB-lite"/>
    </source>
</evidence>
<dbReference type="GO" id="GO:0005886">
    <property type="term" value="C:plasma membrane"/>
    <property type="evidence" value="ECO:0007669"/>
    <property type="project" value="TreeGrafter"/>
</dbReference>
<feature type="transmembrane region" description="Helical" evidence="8">
    <location>
        <begin position="1108"/>
        <end position="1129"/>
    </location>
</feature>
<keyword evidence="5 8" id="KW-0472">Membrane</keyword>
<dbReference type="GO" id="GO:0098703">
    <property type="term" value="P:calcium ion import across plasma membrane"/>
    <property type="evidence" value="ECO:0007669"/>
    <property type="project" value="TreeGrafter"/>
</dbReference>
<evidence type="ECO:0000256" key="2">
    <source>
        <dbReference type="ARBA" id="ARBA00022692"/>
    </source>
</evidence>
<feature type="compositionally biased region" description="Low complexity" evidence="7">
    <location>
        <begin position="9"/>
        <end position="20"/>
    </location>
</feature>
<keyword evidence="11" id="KW-1185">Reference proteome</keyword>
<evidence type="ECO:0000256" key="5">
    <source>
        <dbReference type="ARBA" id="ARBA00023136"/>
    </source>
</evidence>
<evidence type="ECO:0000313" key="10">
    <source>
        <dbReference type="EMBL" id="CDW71536.1"/>
    </source>
</evidence>
<evidence type="ECO:0000259" key="9">
    <source>
        <dbReference type="Pfam" id="PF00520"/>
    </source>
</evidence>
<dbReference type="SUPFAM" id="SSF81324">
    <property type="entry name" value="Voltage-gated potassium channels"/>
    <property type="match status" value="1"/>
</dbReference>
<feature type="transmembrane region" description="Helical" evidence="8">
    <location>
        <begin position="949"/>
        <end position="969"/>
    </location>
</feature>
<dbReference type="GO" id="GO:0005216">
    <property type="term" value="F:monoatomic ion channel activity"/>
    <property type="evidence" value="ECO:0007669"/>
    <property type="project" value="InterPro"/>
</dbReference>
<reference evidence="10 11" key="1">
    <citation type="submission" date="2014-06" db="EMBL/GenBank/DDBJ databases">
        <authorList>
            <person name="Swart Estienne"/>
        </authorList>
    </citation>
    <scope>NUCLEOTIDE SEQUENCE [LARGE SCALE GENOMIC DNA]</scope>
    <source>
        <strain evidence="10 11">130c</strain>
    </source>
</reference>
<keyword evidence="10" id="KW-0418">Kinase</keyword>
<comment type="subcellular location">
    <subcellularLocation>
        <location evidence="1">Membrane</location>
        <topology evidence="1">Multi-pass membrane protein</topology>
    </subcellularLocation>
</comment>
<evidence type="ECO:0000313" key="11">
    <source>
        <dbReference type="Proteomes" id="UP000039865"/>
    </source>
</evidence>
<gene>
    <name evidence="10" type="primary">Contig7708.g8220</name>
    <name evidence="10" type="ORF">STYLEM_482</name>
</gene>
<feature type="transmembrane region" description="Helical" evidence="8">
    <location>
        <begin position="1038"/>
        <end position="1055"/>
    </location>
</feature>
<evidence type="ECO:0000256" key="6">
    <source>
        <dbReference type="SAM" id="Coils"/>
    </source>
</evidence>
<protein>
    <submittedName>
        <fullName evidence="10">Serine threonine protein kinase</fullName>
    </submittedName>
</protein>
<feature type="transmembrane region" description="Helical" evidence="8">
    <location>
        <begin position="1067"/>
        <end position="1088"/>
    </location>
</feature>
<feature type="transmembrane region" description="Helical" evidence="8">
    <location>
        <begin position="1169"/>
        <end position="1194"/>
    </location>
</feature>
<dbReference type="GO" id="GO:0016301">
    <property type="term" value="F:kinase activity"/>
    <property type="evidence" value="ECO:0007669"/>
    <property type="project" value="UniProtKB-KW"/>
</dbReference>
<evidence type="ECO:0000256" key="3">
    <source>
        <dbReference type="ARBA" id="ARBA00022737"/>
    </source>
</evidence>
<feature type="transmembrane region" description="Helical" evidence="8">
    <location>
        <begin position="998"/>
        <end position="1018"/>
    </location>
</feature>